<dbReference type="PANTHER" id="PTHR42643:SF24">
    <property type="entry name" value="IONOTROPIC RECEPTOR 60A"/>
    <property type="match status" value="1"/>
</dbReference>
<evidence type="ECO:0000256" key="4">
    <source>
        <dbReference type="ARBA" id="ARBA00022989"/>
    </source>
</evidence>
<dbReference type="AlphaFoldDB" id="A0A226E4Q6"/>
<reference evidence="9 10" key="1">
    <citation type="submission" date="2015-12" db="EMBL/GenBank/DDBJ databases">
        <title>The genome of Folsomia candida.</title>
        <authorList>
            <person name="Faddeeva A."/>
            <person name="Derks M.F."/>
            <person name="Anvar Y."/>
            <person name="Smit S."/>
            <person name="Van Straalen N."/>
            <person name="Roelofs D."/>
        </authorList>
    </citation>
    <scope>NUCLEOTIDE SEQUENCE [LARGE SCALE GENOMIC DNA]</scope>
    <source>
        <strain evidence="9 10">VU population</strain>
        <tissue evidence="9">Whole body</tissue>
    </source>
</reference>
<keyword evidence="2" id="KW-1003">Cell membrane</keyword>
<comment type="caution">
    <text evidence="9">The sequence shown here is derived from an EMBL/GenBank/DDBJ whole genome shotgun (WGS) entry which is preliminary data.</text>
</comment>
<evidence type="ECO:0000313" key="10">
    <source>
        <dbReference type="Proteomes" id="UP000198287"/>
    </source>
</evidence>
<dbReference type="EMBL" id="LNIX01000007">
    <property type="protein sequence ID" value="OXA51891.1"/>
    <property type="molecule type" value="Genomic_DNA"/>
</dbReference>
<gene>
    <name evidence="9" type="ORF">Fcan01_13372</name>
</gene>
<feature type="transmembrane region" description="Helical" evidence="8">
    <location>
        <begin position="661"/>
        <end position="681"/>
    </location>
</feature>
<evidence type="ECO:0000256" key="8">
    <source>
        <dbReference type="SAM" id="Phobius"/>
    </source>
</evidence>
<keyword evidence="5 8" id="KW-0472">Membrane</keyword>
<keyword evidence="10" id="KW-1185">Reference proteome</keyword>
<protein>
    <submittedName>
        <fullName evidence="9">Glutamate receptor ionotropic, delta-1</fullName>
    </submittedName>
</protein>
<evidence type="ECO:0000256" key="2">
    <source>
        <dbReference type="ARBA" id="ARBA00022475"/>
    </source>
</evidence>
<evidence type="ECO:0000313" key="9">
    <source>
        <dbReference type="EMBL" id="OXA51891.1"/>
    </source>
</evidence>
<comment type="subcellular location">
    <subcellularLocation>
        <location evidence="1">Cell membrane</location>
        <topology evidence="1">Multi-pass membrane protein</topology>
    </subcellularLocation>
</comment>
<dbReference type="Proteomes" id="UP000198287">
    <property type="component" value="Unassembled WGS sequence"/>
</dbReference>
<dbReference type="GO" id="GO:0005886">
    <property type="term" value="C:plasma membrane"/>
    <property type="evidence" value="ECO:0007669"/>
    <property type="project" value="UniProtKB-SubCell"/>
</dbReference>
<feature type="transmembrane region" description="Helical" evidence="8">
    <location>
        <begin position="304"/>
        <end position="325"/>
    </location>
</feature>
<dbReference type="PANTHER" id="PTHR42643">
    <property type="entry name" value="IONOTROPIC RECEPTOR 20A-RELATED"/>
    <property type="match status" value="1"/>
</dbReference>
<keyword evidence="3 8" id="KW-0812">Transmembrane</keyword>
<feature type="transmembrane region" description="Helical" evidence="8">
    <location>
        <begin position="363"/>
        <end position="382"/>
    </location>
</feature>
<dbReference type="Gene3D" id="1.10.287.70">
    <property type="match status" value="1"/>
</dbReference>
<organism evidence="9 10">
    <name type="scientific">Folsomia candida</name>
    <name type="common">Springtail</name>
    <dbReference type="NCBI Taxonomy" id="158441"/>
    <lineage>
        <taxon>Eukaryota</taxon>
        <taxon>Metazoa</taxon>
        <taxon>Ecdysozoa</taxon>
        <taxon>Arthropoda</taxon>
        <taxon>Hexapoda</taxon>
        <taxon>Collembola</taxon>
        <taxon>Entomobryomorpha</taxon>
        <taxon>Isotomoidea</taxon>
        <taxon>Isotomidae</taxon>
        <taxon>Proisotominae</taxon>
        <taxon>Folsomia</taxon>
    </lineage>
</organism>
<evidence type="ECO:0000256" key="6">
    <source>
        <dbReference type="ARBA" id="ARBA00023170"/>
    </source>
</evidence>
<proteinExistence type="predicted"/>
<evidence type="ECO:0000256" key="1">
    <source>
        <dbReference type="ARBA" id="ARBA00004651"/>
    </source>
</evidence>
<evidence type="ECO:0000256" key="3">
    <source>
        <dbReference type="ARBA" id="ARBA00022692"/>
    </source>
</evidence>
<sequence length="701" mass="79977">MALWPFLFKVFEFCTIQLIQQYSNSSVLKSTEIMMDLAEIDEFAQVNSGLTISSIGNNALGGSHGLSRYSDSCLTKLIVLLNFNDALKSLAKAENLKENPRYVLLLLRMESLNHSTTPINVEAFMRIQTESVYFIANLEINITLSNTTFSLEIHQVCFYCDPFLLKVQQPYSSIRLNLPHSNKWNLRKMIIDSPGFPFVYHFLHPPHECHHLGDKFKGEERFCTILTISQHMNFTPQETQGKSQFGWKIHSAQFTSLLNNKRENEQFSWLANGQIVEPFTFLIVMTVDNFNLASVDEITKPFDISTWTLFCSCVLILSLLFNLLVVANKKSSFDAEIFFVIFGSVLEQSPSVFMTKASTNTNAVRLIVIAWLLMCVVMSGGFKGTFFSFMTKQSTPKVPTTFQDLMATSEFSGVAVDFTFKQDYKSYTFVLDDVVLEYKLATRNVSTTINNNTAGLEFLKKTQLYQKLLQSTTFLGGLSYSKIRAIHELRLQIPKNFTKASTPFSIPKNFAFISTPSGISHFTKVMDGYHHHAYPPRSLIFTPNLENLLMYRTMFVVSRSFFSQQFTKTFEALAESGIRRVWEKYRKVTYSNWDRSLLACYLQHSHLIFRYVAASAPEVVATCAKYFVPKTRNEAIRAAEDVLGGEESRGEKQHPLKVDNFVLVLKIFAVGLSMAGAVFILEVVRYYQKRLNSSTRLEYIS</sequence>
<dbReference type="InterPro" id="IPR052192">
    <property type="entry name" value="Insect_Ionotropic_Sensory_Rcpt"/>
</dbReference>
<keyword evidence="6 9" id="KW-0675">Receptor</keyword>
<accession>A0A226E4Q6</accession>
<keyword evidence="4 8" id="KW-1133">Transmembrane helix</keyword>
<evidence type="ECO:0000256" key="5">
    <source>
        <dbReference type="ARBA" id="ARBA00023136"/>
    </source>
</evidence>
<name>A0A226E4Q6_FOLCA</name>
<keyword evidence="7" id="KW-0325">Glycoprotein</keyword>
<evidence type="ECO:0000256" key="7">
    <source>
        <dbReference type="ARBA" id="ARBA00023180"/>
    </source>
</evidence>